<feature type="region of interest" description="Disordered" evidence="1">
    <location>
        <begin position="444"/>
        <end position="480"/>
    </location>
</feature>
<feature type="region of interest" description="Disordered" evidence="1">
    <location>
        <begin position="325"/>
        <end position="364"/>
    </location>
</feature>
<feature type="compositionally biased region" description="Low complexity" evidence="1">
    <location>
        <begin position="1"/>
        <end position="28"/>
    </location>
</feature>
<feature type="compositionally biased region" description="Low complexity" evidence="1">
    <location>
        <begin position="326"/>
        <end position="343"/>
    </location>
</feature>
<feature type="region of interest" description="Disordered" evidence="1">
    <location>
        <begin position="529"/>
        <end position="566"/>
    </location>
</feature>
<feature type="region of interest" description="Disordered" evidence="1">
    <location>
        <begin position="94"/>
        <end position="247"/>
    </location>
</feature>
<accession>A0A4V4HBB7</accession>
<keyword evidence="3" id="KW-1185">Reference proteome</keyword>
<protein>
    <submittedName>
        <fullName evidence="2">Uncharacterized protein</fullName>
    </submittedName>
</protein>
<feature type="compositionally biased region" description="Basic and acidic residues" evidence="1">
    <location>
        <begin position="529"/>
        <end position="542"/>
    </location>
</feature>
<gene>
    <name evidence="2" type="ORF">K435DRAFT_845696</name>
</gene>
<proteinExistence type="predicted"/>
<dbReference type="OrthoDB" id="2913041at2759"/>
<feature type="compositionally biased region" description="Low complexity" evidence="1">
    <location>
        <begin position="219"/>
        <end position="241"/>
    </location>
</feature>
<name>A0A4V4HBB7_DENBC</name>
<dbReference type="Proteomes" id="UP000297245">
    <property type="component" value="Unassembled WGS sequence"/>
</dbReference>
<evidence type="ECO:0000256" key="1">
    <source>
        <dbReference type="SAM" id="MobiDB-lite"/>
    </source>
</evidence>
<feature type="region of interest" description="Disordered" evidence="1">
    <location>
        <begin position="1"/>
        <end position="66"/>
    </location>
</feature>
<dbReference type="AlphaFoldDB" id="A0A4V4HBB7"/>
<feature type="compositionally biased region" description="Low complexity" evidence="1">
    <location>
        <begin position="172"/>
        <end position="184"/>
    </location>
</feature>
<evidence type="ECO:0000313" key="3">
    <source>
        <dbReference type="Proteomes" id="UP000297245"/>
    </source>
</evidence>
<sequence>MDYSSPSSSSPSSSSGSSPDSPTSSVQPSFPPTPTTPGPPPVNPTSPTTRSRLGLGGKGNVSGLTPARRVMTSALMNAKLSLVNSSSISRRLSLPADHGDQVSSSVGCEPQSVVTVRLPEHQEEDGTGDESYELYGTNPYPSRVYRDSYPSLQGSTRLVPPPPTADRNHQTPSSPIQKSSSNSPFAKLRRSVSAAVRGPSALSIPTVPSVPPSPSRLQIPNSPKSPRKPSSPSSPRIPSSPAQHTADHPQYRLPQVEAQYQQQQQQQQAYQTQYTEPRYNGLSTRYYHRPQRNESRCMQRIKEDLYIAFEDDDVSFGIPSHPPPSCFSFRSPSSSSSSPSSSKSLRRPSPRSLKSLTEEEDLRTSNNQRFTHIIRVSALKLVPGQPLPPPEIRFESNTIHDAFTGTKKDHTTKRLCLTVHPYYHSSYEYRMNLLSMEPELEAICQQQQQQQARGGGGPTEGNSQTVGAGTIPRGSTKFPFLEGLTPEQARMYYEASAQEMDDSDDGMTRLTMKQLCAARDFLAGSGYDVTRDSMRNGTRKNDGGSSSGHVANPRNERGGGGGGPRILITAPRDHRTDVISILVCFLAYVSNNPATELLSRIDKQKEFLGVWRGVGFFQRIVPGWKMAYSYLIPNNHSKAGFVFFFPVVVAGSTVTYKAQSSDKQSGHYCTACMHSTTRYVYVPDSLAPTSV</sequence>
<dbReference type="EMBL" id="ML180144">
    <property type="protein sequence ID" value="THU78725.1"/>
    <property type="molecule type" value="Genomic_DNA"/>
</dbReference>
<reference evidence="2 3" key="1">
    <citation type="journal article" date="2019" name="Nat. Ecol. Evol.">
        <title>Megaphylogeny resolves global patterns of mushroom evolution.</title>
        <authorList>
            <person name="Varga T."/>
            <person name="Krizsan K."/>
            <person name="Foldi C."/>
            <person name="Dima B."/>
            <person name="Sanchez-Garcia M."/>
            <person name="Sanchez-Ramirez S."/>
            <person name="Szollosi G.J."/>
            <person name="Szarkandi J.G."/>
            <person name="Papp V."/>
            <person name="Albert L."/>
            <person name="Andreopoulos W."/>
            <person name="Angelini C."/>
            <person name="Antonin V."/>
            <person name="Barry K.W."/>
            <person name="Bougher N.L."/>
            <person name="Buchanan P."/>
            <person name="Buyck B."/>
            <person name="Bense V."/>
            <person name="Catcheside P."/>
            <person name="Chovatia M."/>
            <person name="Cooper J."/>
            <person name="Damon W."/>
            <person name="Desjardin D."/>
            <person name="Finy P."/>
            <person name="Geml J."/>
            <person name="Haridas S."/>
            <person name="Hughes K."/>
            <person name="Justo A."/>
            <person name="Karasinski D."/>
            <person name="Kautmanova I."/>
            <person name="Kiss B."/>
            <person name="Kocsube S."/>
            <person name="Kotiranta H."/>
            <person name="LaButti K.M."/>
            <person name="Lechner B.E."/>
            <person name="Liimatainen K."/>
            <person name="Lipzen A."/>
            <person name="Lukacs Z."/>
            <person name="Mihaltcheva S."/>
            <person name="Morgado L.N."/>
            <person name="Niskanen T."/>
            <person name="Noordeloos M.E."/>
            <person name="Ohm R.A."/>
            <person name="Ortiz-Santana B."/>
            <person name="Ovrebo C."/>
            <person name="Racz N."/>
            <person name="Riley R."/>
            <person name="Savchenko A."/>
            <person name="Shiryaev A."/>
            <person name="Soop K."/>
            <person name="Spirin V."/>
            <person name="Szebenyi C."/>
            <person name="Tomsovsky M."/>
            <person name="Tulloss R.E."/>
            <person name="Uehling J."/>
            <person name="Grigoriev I.V."/>
            <person name="Vagvolgyi C."/>
            <person name="Papp T."/>
            <person name="Martin F.M."/>
            <person name="Miettinen O."/>
            <person name="Hibbett D.S."/>
            <person name="Nagy L.G."/>
        </authorList>
    </citation>
    <scope>NUCLEOTIDE SEQUENCE [LARGE SCALE GENOMIC DNA]</scope>
    <source>
        <strain evidence="2 3">CBS 962.96</strain>
    </source>
</reference>
<feature type="compositionally biased region" description="Pro residues" evidence="1">
    <location>
        <begin position="29"/>
        <end position="44"/>
    </location>
</feature>
<feature type="compositionally biased region" description="Low complexity" evidence="1">
    <location>
        <begin position="258"/>
        <end position="275"/>
    </location>
</feature>
<feature type="region of interest" description="Disordered" evidence="1">
    <location>
        <begin position="257"/>
        <end position="276"/>
    </location>
</feature>
<feature type="compositionally biased region" description="Acidic residues" evidence="1">
    <location>
        <begin position="122"/>
        <end position="132"/>
    </location>
</feature>
<evidence type="ECO:0000313" key="2">
    <source>
        <dbReference type="EMBL" id="THU78725.1"/>
    </source>
</evidence>
<organism evidence="2 3">
    <name type="scientific">Dendrothele bispora (strain CBS 962.96)</name>
    <dbReference type="NCBI Taxonomy" id="1314807"/>
    <lineage>
        <taxon>Eukaryota</taxon>
        <taxon>Fungi</taxon>
        <taxon>Dikarya</taxon>
        <taxon>Basidiomycota</taxon>
        <taxon>Agaricomycotina</taxon>
        <taxon>Agaricomycetes</taxon>
        <taxon>Agaricomycetidae</taxon>
        <taxon>Agaricales</taxon>
        <taxon>Agaricales incertae sedis</taxon>
        <taxon>Dendrothele</taxon>
    </lineage>
</organism>